<organism evidence="2 3">
    <name type="scientific">Opisthorchis viverrini</name>
    <name type="common">Southeast Asian liver fluke</name>
    <dbReference type="NCBI Taxonomy" id="6198"/>
    <lineage>
        <taxon>Eukaryota</taxon>
        <taxon>Metazoa</taxon>
        <taxon>Spiralia</taxon>
        <taxon>Lophotrochozoa</taxon>
        <taxon>Platyhelminthes</taxon>
        <taxon>Trematoda</taxon>
        <taxon>Digenea</taxon>
        <taxon>Opisthorchiida</taxon>
        <taxon>Opisthorchiata</taxon>
        <taxon>Opisthorchiidae</taxon>
        <taxon>Opisthorchis</taxon>
    </lineage>
</organism>
<feature type="signal peptide" evidence="1">
    <location>
        <begin position="1"/>
        <end position="16"/>
    </location>
</feature>
<accession>A0A074ZWQ3</accession>
<feature type="chain" id="PRO_5001704360" evidence="1">
    <location>
        <begin position="17"/>
        <end position="110"/>
    </location>
</feature>
<name>A0A074ZWQ3_OPIVI</name>
<evidence type="ECO:0000313" key="2">
    <source>
        <dbReference type="EMBL" id="KER27770.1"/>
    </source>
</evidence>
<dbReference type="KEGG" id="ovi:T265_05259"/>
<gene>
    <name evidence="2" type="ORF">T265_05259</name>
</gene>
<dbReference type="EMBL" id="KL596715">
    <property type="protein sequence ID" value="KER27770.1"/>
    <property type="molecule type" value="Genomic_DNA"/>
</dbReference>
<dbReference type="GeneID" id="20319441"/>
<proteinExistence type="predicted"/>
<protein>
    <submittedName>
        <fullName evidence="2">Uncharacterized protein</fullName>
    </submittedName>
</protein>
<dbReference type="CTD" id="20319441"/>
<keyword evidence="1" id="KW-0732">Signal</keyword>
<evidence type="ECO:0000256" key="1">
    <source>
        <dbReference type="SAM" id="SignalP"/>
    </source>
</evidence>
<reference evidence="2 3" key="1">
    <citation type="submission" date="2013-11" db="EMBL/GenBank/DDBJ databases">
        <title>Opisthorchis viverrini - life in the bile duct.</title>
        <authorList>
            <person name="Young N.D."/>
            <person name="Nagarajan N."/>
            <person name="Lin S.J."/>
            <person name="Korhonen P.K."/>
            <person name="Jex A.R."/>
            <person name="Hall R.S."/>
            <person name="Safavi-Hemami H."/>
            <person name="Kaewkong W."/>
            <person name="Bertrand D."/>
            <person name="Gao S."/>
            <person name="Seet Q."/>
            <person name="Wongkham S."/>
            <person name="Teh B.T."/>
            <person name="Wongkham C."/>
            <person name="Intapan P.M."/>
            <person name="Maleewong W."/>
            <person name="Yang X."/>
            <person name="Hu M."/>
            <person name="Wang Z."/>
            <person name="Hofmann A."/>
            <person name="Sternberg P.W."/>
            <person name="Tan P."/>
            <person name="Wang J."/>
            <person name="Gasser R.B."/>
        </authorList>
    </citation>
    <scope>NUCLEOTIDE SEQUENCE [LARGE SCALE GENOMIC DNA]</scope>
</reference>
<dbReference type="RefSeq" id="XP_009168492.1">
    <property type="nucleotide sequence ID" value="XM_009170228.1"/>
</dbReference>
<evidence type="ECO:0000313" key="3">
    <source>
        <dbReference type="Proteomes" id="UP000054324"/>
    </source>
</evidence>
<dbReference type="Proteomes" id="UP000054324">
    <property type="component" value="Unassembled WGS sequence"/>
</dbReference>
<dbReference type="AlphaFoldDB" id="A0A074ZWQ3"/>
<keyword evidence="3" id="KW-1185">Reference proteome</keyword>
<sequence length="110" mass="12445">MFLVVSLFVELGNLVANVSSPNEVTSSARSSHLFSRGNLDLFPSAFKIVRMYLFGHRTKPMSLRSTKRFHIYRQLKLSFSKYTRALLIVDQVAVDLFADLGNWFASVSSP</sequence>